<name>A0A380CHQ8_SPOPA</name>
<keyword evidence="2 5" id="KW-0378">Hydrolase</keyword>
<evidence type="ECO:0000256" key="4">
    <source>
        <dbReference type="PROSITE-ProRule" id="PRU00742"/>
    </source>
</evidence>
<evidence type="ECO:0000256" key="2">
    <source>
        <dbReference type="ARBA" id="ARBA00022801"/>
    </source>
</evidence>
<evidence type="ECO:0000313" key="6">
    <source>
        <dbReference type="Proteomes" id="UP000254519"/>
    </source>
</evidence>
<dbReference type="EC" id="3.5.3.11" evidence="5"/>
<feature type="binding site" evidence="3">
    <location>
        <position position="251"/>
    </location>
    <ligand>
        <name>Mn(2+)</name>
        <dbReference type="ChEBI" id="CHEBI:29035"/>
        <label>1</label>
    </ligand>
</feature>
<feature type="binding site" evidence="3">
    <location>
        <position position="168"/>
    </location>
    <ligand>
        <name>Mn(2+)</name>
        <dbReference type="ChEBI" id="CHEBI:29035"/>
        <label>1</label>
    </ligand>
</feature>
<feature type="binding site" evidence="3">
    <location>
        <position position="253"/>
    </location>
    <ligand>
        <name>Mn(2+)</name>
        <dbReference type="ChEBI" id="CHEBI:29035"/>
        <label>1</label>
    </ligand>
</feature>
<gene>
    <name evidence="5" type="primary">speB</name>
    <name evidence="5" type="ORF">NCTC4822_03045</name>
</gene>
<dbReference type="Proteomes" id="UP000254519">
    <property type="component" value="Unassembled WGS sequence"/>
</dbReference>
<dbReference type="InterPro" id="IPR023696">
    <property type="entry name" value="Ureohydrolase_dom_sf"/>
</dbReference>
<dbReference type="Pfam" id="PF00491">
    <property type="entry name" value="Arginase"/>
    <property type="match status" value="1"/>
</dbReference>
<sequence length="330" mass="35865">MEIGNMEFKIYINGGITMERVNMPITGICSFAKYPICENLENLDADIAVLGVPYDTGVGFLTGCRFGPRRIREVSTHYSRGDAGFYDPERDEVFLGAPVKIVDVGDADVVHGDIPKSFDAIEYAVSKIREKGAIPAIMGGDHSISIPIARGLKNEGKVTVIQLDAHLDWSDAPGGQTLGNGSPMRRMSEMDHIDEMVQIGLRGLGSSRKEDYDAAKAYNSQLISAKEAIRLGVEGVLDRIPVADKYYVTIDIDCFDISLATGTGSPSPGGFSYDFLNDILIGIAEKGNVICFDLVEVAPQYDPTGATTRVAAMTMLNFMGHILKKQEKNQ</sequence>
<feature type="binding site" evidence="3">
    <location>
        <position position="166"/>
    </location>
    <ligand>
        <name>Mn(2+)</name>
        <dbReference type="ChEBI" id="CHEBI:29035"/>
        <label>1</label>
    </ligand>
</feature>
<dbReference type="InterPro" id="IPR006035">
    <property type="entry name" value="Ureohydrolase"/>
</dbReference>
<organism evidence="5 6">
    <name type="scientific">Sporosarcina pasteurii</name>
    <name type="common">Bacillus pasteurii</name>
    <dbReference type="NCBI Taxonomy" id="1474"/>
    <lineage>
        <taxon>Bacteria</taxon>
        <taxon>Bacillati</taxon>
        <taxon>Bacillota</taxon>
        <taxon>Bacilli</taxon>
        <taxon>Bacillales</taxon>
        <taxon>Caryophanaceae</taxon>
        <taxon>Sporosarcina</taxon>
    </lineage>
</organism>
<evidence type="ECO:0000313" key="5">
    <source>
        <dbReference type="EMBL" id="SUJ20783.1"/>
    </source>
</evidence>
<dbReference type="CDD" id="cd11589">
    <property type="entry name" value="Agmatinase_like_1"/>
    <property type="match status" value="1"/>
</dbReference>
<proteinExistence type="inferred from homology"/>
<accession>A0A380CHQ8</accession>
<keyword evidence="6" id="KW-1185">Reference proteome</keyword>
<protein>
    <submittedName>
        <fullName evidence="5">Agmatinase</fullName>
        <ecNumber evidence="5">3.5.3.11</ecNumber>
    </submittedName>
</protein>
<evidence type="ECO:0000256" key="1">
    <source>
        <dbReference type="ARBA" id="ARBA00022723"/>
    </source>
</evidence>
<feature type="binding site" evidence="3">
    <location>
        <position position="164"/>
    </location>
    <ligand>
        <name>Mn(2+)</name>
        <dbReference type="ChEBI" id="CHEBI:29035"/>
        <label>1</label>
    </ligand>
</feature>
<reference evidence="5 6" key="1">
    <citation type="submission" date="2018-06" db="EMBL/GenBank/DDBJ databases">
        <authorList>
            <consortium name="Pathogen Informatics"/>
            <person name="Doyle S."/>
        </authorList>
    </citation>
    <scope>NUCLEOTIDE SEQUENCE [LARGE SCALE GENOMIC DNA]</scope>
    <source>
        <strain evidence="6">ATCC 11859 / DSM 33 / NCIB 8841 / NCTC 4822</strain>
    </source>
</reference>
<dbReference type="GO" id="GO:0033389">
    <property type="term" value="P:putrescine biosynthetic process from arginine, via agmatine"/>
    <property type="evidence" value="ECO:0007669"/>
    <property type="project" value="TreeGrafter"/>
</dbReference>
<dbReference type="PANTHER" id="PTHR11358:SF26">
    <property type="entry name" value="GUANIDINO ACID HYDROLASE, MITOCHONDRIAL"/>
    <property type="match status" value="1"/>
</dbReference>
<comment type="similarity">
    <text evidence="4">Belongs to the arginase family.</text>
</comment>
<dbReference type="AlphaFoldDB" id="A0A380CHQ8"/>
<feature type="binding site" evidence="3">
    <location>
        <position position="142"/>
    </location>
    <ligand>
        <name>Mn(2+)</name>
        <dbReference type="ChEBI" id="CHEBI:29035"/>
        <label>1</label>
    </ligand>
</feature>
<evidence type="ECO:0000256" key="3">
    <source>
        <dbReference type="PIRSR" id="PIRSR036979-1"/>
    </source>
</evidence>
<dbReference type="PIRSF" id="PIRSF036979">
    <property type="entry name" value="Arginase"/>
    <property type="match status" value="1"/>
</dbReference>
<keyword evidence="1 3" id="KW-0479">Metal-binding</keyword>
<dbReference type="PANTHER" id="PTHR11358">
    <property type="entry name" value="ARGINASE/AGMATINASE"/>
    <property type="match status" value="1"/>
</dbReference>
<dbReference type="Gene3D" id="3.40.800.10">
    <property type="entry name" value="Ureohydrolase domain"/>
    <property type="match status" value="1"/>
</dbReference>
<keyword evidence="3" id="KW-0464">Manganese</keyword>
<dbReference type="GO" id="GO:0046872">
    <property type="term" value="F:metal ion binding"/>
    <property type="evidence" value="ECO:0007669"/>
    <property type="project" value="UniProtKB-KW"/>
</dbReference>
<dbReference type="SUPFAM" id="SSF52768">
    <property type="entry name" value="Arginase/deacetylase"/>
    <property type="match status" value="1"/>
</dbReference>
<dbReference type="GO" id="GO:0008783">
    <property type="term" value="F:agmatinase activity"/>
    <property type="evidence" value="ECO:0007669"/>
    <property type="project" value="UniProtKB-EC"/>
</dbReference>
<comment type="cofactor">
    <cofactor evidence="3">
        <name>Mn(2+)</name>
        <dbReference type="ChEBI" id="CHEBI:29035"/>
    </cofactor>
    <text evidence="3">Binds 2 manganese ions per subunit.</text>
</comment>
<dbReference type="EMBL" id="UGYZ01000002">
    <property type="protein sequence ID" value="SUJ20783.1"/>
    <property type="molecule type" value="Genomic_DNA"/>
</dbReference>
<dbReference type="PROSITE" id="PS51409">
    <property type="entry name" value="ARGINASE_2"/>
    <property type="match status" value="1"/>
</dbReference>